<dbReference type="InterPro" id="IPR050213">
    <property type="entry name" value="GST_superfamily"/>
</dbReference>
<reference evidence="7" key="1">
    <citation type="submission" date="2015-11" db="EMBL/GenBank/DDBJ databases">
        <title>De novo transcriptome assembly of four potential Pierce s Disease insect vectors from Arizona vineyards.</title>
        <authorList>
            <person name="Tassone E.E."/>
        </authorList>
    </citation>
    <scope>NUCLEOTIDE SEQUENCE</scope>
</reference>
<dbReference type="FunFam" id="1.20.1050.10:FF:000030">
    <property type="entry name" value="Glutathione S-transferase S1"/>
    <property type="match status" value="1"/>
</dbReference>
<organism evidence="7">
    <name type="scientific">Cuerna arida</name>
    <dbReference type="NCBI Taxonomy" id="1464854"/>
    <lineage>
        <taxon>Eukaryota</taxon>
        <taxon>Metazoa</taxon>
        <taxon>Ecdysozoa</taxon>
        <taxon>Arthropoda</taxon>
        <taxon>Hexapoda</taxon>
        <taxon>Insecta</taxon>
        <taxon>Pterygota</taxon>
        <taxon>Neoptera</taxon>
        <taxon>Paraneoptera</taxon>
        <taxon>Hemiptera</taxon>
        <taxon>Auchenorrhyncha</taxon>
        <taxon>Membracoidea</taxon>
        <taxon>Cicadellidae</taxon>
        <taxon>Cicadellinae</taxon>
        <taxon>Proconiini</taxon>
        <taxon>Cuerna</taxon>
    </lineage>
</organism>
<dbReference type="PANTHER" id="PTHR11571:SF224">
    <property type="entry name" value="HEMATOPOIETIC PROSTAGLANDIN D SYNTHASE"/>
    <property type="match status" value="1"/>
</dbReference>
<dbReference type="GO" id="GO:0006749">
    <property type="term" value="P:glutathione metabolic process"/>
    <property type="evidence" value="ECO:0007669"/>
    <property type="project" value="TreeGrafter"/>
</dbReference>
<dbReference type="SFLD" id="SFLDG00363">
    <property type="entry name" value="AMPS_(cytGST):_Alpha-__Mu-__Pi"/>
    <property type="match status" value="1"/>
</dbReference>
<dbReference type="InterPro" id="IPR004046">
    <property type="entry name" value="GST_C"/>
</dbReference>
<dbReference type="InterPro" id="IPR036282">
    <property type="entry name" value="Glutathione-S-Trfase_C_sf"/>
</dbReference>
<dbReference type="InterPro" id="IPR004045">
    <property type="entry name" value="Glutathione_S-Trfase_N"/>
</dbReference>
<evidence type="ECO:0000256" key="1">
    <source>
        <dbReference type="ARBA" id="ARBA00012452"/>
    </source>
</evidence>
<dbReference type="SFLD" id="SFLDG01205">
    <property type="entry name" value="AMPS.1"/>
    <property type="match status" value="1"/>
</dbReference>
<dbReference type="PROSITE" id="PS50405">
    <property type="entry name" value="GST_CTER"/>
    <property type="match status" value="1"/>
</dbReference>
<dbReference type="SFLD" id="SFLDS00019">
    <property type="entry name" value="Glutathione_Transferase_(cytos"/>
    <property type="match status" value="1"/>
</dbReference>
<protein>
    <recommendedName>
        <fullName evidence="1">glutathione transferase</fullName>
        <ecNumber evidence="1">2.5.1.18</ecNumber>
    </recommendedName>
</protein>
<comment type="similarity">
    <text evidence="3">Belongs to the GST superfamily. Sigma family.</text>
</comment>
<accession>A0A1B6F796</accession>
<dbReference type="GO" id="GO:0004364">
    <property type="term" value="F:glutathione transferase activity"/>
    <property type="evidence" value="ECO:0007669"/>
    <property type="project" value="UniProtKB-EC"/>
</dbReference>
<dbReference type="CDD" id="cd03039">
    <property type="entry name" value="GST_N_Sigma_like"/>
    <property type="match status" value="1"/>
</dbReference>
<evidence type="ECO:0000259" key="5">
    <source>
        <dbReference type="PROSITE" id="PS50404"/>
    </source>
</evidence>
<feature type="domain" description="GST N-terminal" evidence="5">
    <location>
        <begin position="3"/>
        <end position="81"/>
    </location>
</feature>
<evidence type="ECO:0000256" key="3">
    <source>
        <dbReference type="ARBA" id="ARBA00038317"/>
    </source>
</evidence>
<evidence type="ECO:0000256" key="4">
    <source>
        <dbReference type="ARBA" id="ARBA00047960"/>
    </source>
</evidence>
<dbReference type="Pfam" id="PF02798">
    <property type="entry name" value="GST_N"/>
    <property type="match status" value="1"/>
</dbReference>
<evidence type="ECO:0000259" key="6">
    <source>
        <dbReference type="PROSITE" id="PS50405"/>
    </source>
</evidence>
<dbReference type="Pfam" id="PF14497">
    <property type="entry name" value="GST_C_3"/>
    <property type="match status" value="1"/>
</dbReference>
<dbReference type="SUPFAM" id="SSF47616">
    <property type="entry name" value="GST C-terminal domain-like"/>
    <property type="match status" value="1"/>
</dbReference>
<evidence type="ECO:0000256" key="2">
    <source>
        <dbReference type="ARBA" id="ARBA00022679"/>
    </source>
</evidence>
<dbReference type="CDD" id="cd03192">
    <property type="entry name" value="GST_C_Sigma_like"/>
    <property type="match status" value="1"/>
</dbReference>
<dbReference type="Gene3D" id="1.20.1050.10">
    <property type="match status" value="1"/>
</dbReference>
<gene>
    <name evidence="7" type="ORF">g.21521</name>
</gene>
<comment type="catalytic activity">
    <reaction evidence="4">
        <text>RX + glutathione = an S-substituted glutathione + a halide anion + H(+)</text>
        <dbReference type="Rhea" id="RHEA:16437"/>
        <dbReference type="ChEBI" id="CHEBI:15378"/>
        <dbReference type="ChEBI" id="CHEBI:16042"/>
        <dbReference type="ChEBI" id="CHEBI:17792"/>
        <dbReference type="ChEBI" id="CHEBI:57925"/>
        <dbReference type="ChEBI" id="CHEBI:90779"/>
        <dbReference type="EC" id="2.5.1.18"/>
    </reaction>
</comment>
<dbReference type="AlphaFoldDB" id="A0A1B6F796"/>
<evidence type="ECO:0000313" key="7">
    <source>
        <dbReference type="EMBL" id="JAS46045.1"/>
    </source>
</evidence>
<dbReference type="Gene3D" id="3.40.30.10">
    <property type="entry name" value="Glutaredoxin"/>
    <property type="match status" value="1"/>
</dbReference>
<dbReference type="PANTHER" id="PTHR11571">
    <property type="entry name" value="GLUTATHIONE S-TRANSFERASE"/>
    <property type="match status" value="1"/>
</dbReference>
<dbReference type="EMBL" id="GECZ01023724">
    <property type="protein sequence ID" value="JAS46045.1"/>
    <property type="molecule type" value="Transcribed_RNA"/>
</dbReference>
<name>A0A1B6F796_9HEMI</name>
<dbReference type="SUPFAM" id="SSF52833">
    <property type="entry name" value="Thioredoxin-like"/>
    <property type="match status" value="1"/>
</dbReference>
<dbReference type="PROSITE" id="PS50404">
    <property type="entry name" value="GST_NTER"/>
    <property type="match status" value="1"/>
</dbReference>
<dbReference type="InterPro" id="IPR036249">
    <property type="entry name" value="Thioredoxin-like_sf"/>
</dbReference>
<feature type="domain" description="GST C-terminal" evidence="6">
    <location>
        <begin position="83"/>
        <end position="206"/>
    </location>
</feature>
<dbReference type="InterPro" id="IPR010987">
    <property type="entry name" value="Glutathione-S-Trfase_C-like"/>
</dbReference>
<sequence length="211" mass="24258">MAPKTKLTYFNGTGLGESIRFLLVYLGREYEDSRFEEEEWAKIKPTTPWGKVPLLEVEGEKPVAWSLAITRYLGREAGLAGANTWEDLRIDEIVYVINDLRSSMASYFHEENEAMKEYLKGPLFNTTVPFYLSRLESHVKENNGFLANGKLSWADVYFAALSDYLNWMNGSKEILVGYPNLQALKAKIFSLPKIKDYVEKRPITIELQLKE</sequence>
<proteinExistence type="inferred from homology"/>
<dbReference type="InterPro" id="IPR040079">
    <property type="entry name" value="Glutathione_S-Trfase"/>
</dbReference>
<keyword evidence="2" id="KW-0808">Transferase</keyword>
<dbReference type="EC" id="2.5.1.18" evidence="1"/>